<dbReference type="OrthoDB" id="6614653at2759"/>
<keyword evidence="4" id="KW-1185">Reference proteome</keyword>
<dbReference type="PANTHER" id="PTHR33387:SF3">
    <property type="entry name" value="DUF985 DOMAIN-CONTAINING PROTEIN"/>
    <property type="match status" value="1"/>
</dbReference>
<dbReference type="EMBL" id="ML994629">
    <property type="protein sequence ID" value="KAF2186521.1"/>
    <property type="molecule type" value="Genomic_DNA"/>
</dbReference>
<reference evidence="3" key="1">
    <citation type="journal article" date="2020" name="Stud. Mycol.">
        <title>101 Dothideomycetes genomes: a test case for predicting lifestyles and emergence of pathogens.</title>
        <authorList>
            <person name="Haridas S."/>
            <person name="Albert R."/>
            <person name="Binder M."/>
            <person name="Bloem J."/>
            <person name="Labutti K."/>
            <person name="Salamov A."/>
            <person name="Andreopoulos B."/>
            <person name="Baker S."/>
            <person name="Barry K."/>
            <person name="Bills G."/>
            <person name="Bluhm B."/>
            <person name="Cannon C."/>
            <person name="Castanera R."/>
            <person name="Culley D."/>
            <person name="Daum C."/>
            <person name="Ezra D."/>
            <person name="Gonzalez J."/>
            <person name="Henrissat B."/>
            <person name="Kuo A."/>
            <person name="Liang C."/>
            <person name="Lipzen A."/>
            <person name="Lutzoni F."/>
            <person name="Magnuson J."/>
            <person name="Mondo S."/>
            <person name="Nolan M."/>
            <person name="Ohm R."/>
            <person name="Pangilinan J."/>
            <person name="Park H.-J."/>
            <person name="Ramirez L."/>
            <person name="Alfaro M."/>
            <person name="Sun H."/>
            <person name="Tritt A."/>
            <person name="Yoshinaga Y."/>
            <person name="Zwiers L.-H."/>
            <person name="Turgeon B."/>
            <person name="Goodwin S."/>
            <person name="Spatafora J."/>
            <person name="Crous P."/>
            <person name="Grigoriev I."/>
        </authorList>
    </citation>
    <scope>NUCLEOTIDE SEQUENCE</scope>
    <source>
        <strain evidence="3">CBS 207.26</strain>
    </source>
</reference>
<feature type="domain" description="DUF985" evidence="2">
    <location>
        <begin position="34"/>
        <end position="162"/>
    </location>
</feature>
<keyword evidence="1" id="KW-0732">Signal</keyword>
<sequence length="172" mass="19366">MKLVFCVALLGALVQNIAGVPHKHPPVETRSAREIIQELNLVANPEKGYFIETYEDPRRYGNRSYSTAIFYLLEGSVGPSYWHKVDATEVWHHYAGAPLRLDLSYNDGQPVTRQVLGDDIFDNQRPQVVINPNQWQRAESLGEWTLVGMTVAPGFVEEGFELVPPDWMPSGA</sequence>
<dbReference type="InterPro" id="IPR011051">
    <property type="entry name" value="RmlC_Cupin_sf"/>
</dbReference>
<dbReference type="InterPro" id="IPR014710">
    <property type="entry name" value="RmlC-like_jellyroll"/>
</dbReference>
<evidence type="ECO:0000313" key="4">
    <source>
        <dbReference type="Proteomes" id="UP000800200"/>
    </source>
</evidence>
<dbReference type="SUPFAM" id="SSF51182">
    <property type="entry name" value="RmlC-like cupins"/>
    <property type="match status" value="1"/>
</dbReference>
<evidence type="ECO:0000313" key="3">
    <source>
        <dbReference type="EMBL" id="KAF2186521.1"/>
    </source>
</evidence>
<dbReference type="Gene3D" id="2.60.120.10">
    <property type="entry name" value="Jelly Rolls"/>
    <property type="match status" value="1"/>
</dbReference>
<protein>
    <recommendedName>
        <fullName evidence="2">DUF985 domain-containing protein</fullName>
    </recommendedName>
</protein>
<dbReference type="Pfam" id="PF06172">
    <property type="entry name" value="Cupin_5"/>
    <property type="match status" value="1"/>
</dbReference>
<accession>A0A6A6E3Q6</accession>
<feature type="signal peptide" evidence="1">
    <location>
        <begin position="1"/>
        <end position="19"/>
    </location>
</feature>
<dbReference type="InterPro" id="IPR039935">
    <property type="entry name" value="YML079W-like"/>
</dbReference>
<feature type="chain" id="PRO_5025599214" description="DUF985 domain-containing protein" evidence="1">
    <location>
        <begin position="20"/>
        <end position="172"/>
    </location>
</feature>
<dbReference type="Proteomes" id="UP000800200">
    <property type="component" value="Unassembled WGS sequence"/>
</dbReference>
<gene>
    <name evidence="3" type="ORF">K469DRAFT_706508</name>
</gene>
<organism evidence="3 4">
    <name type="scientific">Zopfia rhizophila CBS 207.26</name>
    <dbReference type="NCBI Taxonomy" id="1314779"/>
    <lineage>
        <taxon>Eukaryota</taxon>
        <taxon>Fungi</taxon>
        <taxon>Dikarya</taxon>
        <taxon>Ascomycota</taxon>
        <taxon>Pezizomycotina</taxon>
        <taxon>Dothideomycetes</taxon>
        <taxon>Dothideomycetes incertae sedis</taxon>
        <taxon>Zopfiaceae</taxon>
        <taxon>Zopfia</taxon>
    </lineage>
</organism>
<dbReference type="InterPro" id="IPR009327">
    <property type="entry name" value="Cupin_DUF985"/>
</dbReference>
<evidence type="ECO:0000259" key="2">
    <source>
        <dbReference type="Pfam" id="PF06172"/>
    </source>
</evidence>
<name>A0A6A6E3Q6_9PEZI</name>
<proteinExistence type="predicted"/>
<evidence type="ECO:0000256" key="1">
    <source>
        <dbReference type="SAM" id="SignalP"/>
    </source>
</evidence>
<dbReference type="PANTHER" id="PTHR33387">
    <property type="entry name" value="RMLC-LIKE JELLY ROLL FOLD PROTEIN"/>
    <property type="match status" value="1"/>
</dbReference>
<dbReference type="CDD" id="cd06121">
    <property type="entry name" value="cupin_YML079wp"/>
    <property type="match status" value="1"/>
</dbReference>
<dbReference type="AlphaFoldDB" id="A0A6A6E3Q6"/>